<protein>
    <submittedName>
        <fullName evidence="6">Acyltransferase domain-containing protein</fullName>
    </submittedName>
</protein>
<dbReference type="InterPro" id="IPR032821">
    <property type="entry name" value="PKS_assoc"/>
</dbReference>
<dbReference type="InterPro" id="IPR016039">
    <property type="entry name" value="Thiolase-like"/>
</dbReference>
<dbReference type="InterPro" id="IPR014043">
    <property type="entry name" value="Acyl_transferase_dom"/>
</dbReference>
<dbReference type="InterPro" id="IPR049551">
    <property type="entry name" value="PKS_DH_C"/>
</dbReference>
<accession>A0A6M8FTJ6</accession>
<dbReference type="InterPro" id="IPR016035">
    <property type="entry name" value="Acyl_Trfase/lysoPLipase"/>
</dbReference>
<dbReference type="GO" id="GO:0004315">
    <property type="term" value="F:3-oxoacyl-[acyl-carrier-protein] synthase activity"/>
    <property type="evidence" value="ECO:0007669"/>
    <property type="project" value="InterPro"/>
</dbReference>
<dbReference type="PANTHER" id="PTHR43074">
    <property type="entry name" value="OMEGA-3 POLYUNSATURATED FATTY ACID SYNTHASE PFAB-RELATED"/>
    <property type="match status" value="1"/>
</dbReference>
<dbReference type="UniPathway" id="UPA00094"/>
<evidence type="ECO:0000256" key="1">
    <source>
        <dbReference type="ARBA" id="ARBA00005194"/>
    </source>
</evidence>
<dbReference type="EMBL" id="CP053697">
    <property type="protein sequence ID" value="QKE64158.1"/>
    <property type="molecule type" value="Genomic_DNA"/>
</dbReference>
<evidence type="ECO:0000256" key="3">
    <source>
        <dbReference type="ARBA" id="ARBA00022553"/>
    </source>
</evidence>
<dbReference type="Gene3D" id="3.30.70.3290">
    <property type="match status" value="1"/>
</dbReference>
<dbReference type="RefSeq" id="WP_173208819.1">
    <property type="nucleotide sequence ID" value="NZ_CP053697.2"/>
</dbReference>
<keyword evidence="4" id="KW-0808">Transferase</keyword>
<sequence>MSQPANQPIAIIGMACIFPQAPDIASFWRNILAATDAVSEPLAEWEASRYLDSGRIETQFGGFLNDLYRFDPREFGIMPNSVDGGEPDQFLALKVARDALLDAGYLSDEHDHRDTGIILGHSTYLHRGQVSHIQNHIVLDQTLELLKAAQPSLSDDDLARLRAALQKKLPPSNTDIAPGLVPNVMTGRIANRLNLKGPNYIVDAACSSSLLAVNAAMDELRNGRSQLMIAGGVNASLPAEVSVIFTQLGALSGRKKVRPFEQGSDGTLLGEGLGMVVLKRLDDALADGDRIYSVIRGIGQASDGRGTGLLAPSEEGEALSIRRAYEGSGVEPASISLIEAHGTGIPLGDKTEIAALRSVLGARQGLLGSVAIGSVKSMISHCIPAAGIAGLIKTSLALHHKILPPTLCGTVNPELQIEQTPLYVNTASKPWIAKPDAPRRAGINSFGFGGINTHAILEEAPSSALRPPSLGQRDCELCVFAADSTAALLQDIQQVLGYIAANPSLRLADLAATLAARDCSGKPVRLAVLVADLAELDKKLQQAAKKVAEGKSPRWMTRTGLSFCSQPLDGKLAFIFPGEGSQYLNMFSDLAQQFGEVREWFDFWQGLYDEQAGSGRSDILFPPQSELNDALRGQLEARLFDMDVGSEAIFVASQAMFSLLRALAVEPDVMLGHSTGESSALAASGTMAFSDRQQLADFIRELNKVYRGVLDAGDIATGALLTVGAMSRAQVEQHIAASGEAVVVAMDNCQNQLVLFGSQEAIAGLLKTLSEEGGICALLPFDRAYHTPLFAPVSTAFLKYYQAVGLQTPKTPLYSCASADLFPAAAEQVCELAAAQWSNTVRFRETIANMHRDGVRYFIEVGPSGNLTGFVNDILGGSEYVALASNARKRSGIEQLFSVLGALFVNGKTVDLGKLFRGSNCRVLDLEQPLVEPKRGLLIKNTMPFVHVDAEIAQVLREIMAPTAAQPVALAPVSVAGAPIATPLLGEIQQLGTDKLIAQCPLWSTDRFLADHVLSGPSSYHQPELQGLACVAMMASLEIMAEACAVLAGSRAINLIENVRAFDWVALDRGELTLQVEAECLDAQARLYGASLFNAGSKVMSAEFRIAAPLTGTPLAPLAAAEAYRWADAELYTTGMFHGPLFQSIAGIHGWSGEGIDAALASCSLEGFIQDGEPCDLVLNPVLLDALGQLAAFWLAQQVGTDFNSFPSHIARIELHAAVPADIAGAQLRGRQQPQGGAEQGLGAPRVWDFDCLHEGRLLLRASGFSNIFFPVPNAFYQLRREPMNGWLGAPLASGAATLVSAEEVLLWQLNYLADDFCKQSAAIFLRILAHAILAEDERPEWEAVRHTRKAREWLHGRLCLKEATRYYLYQQTGELLCPADILVWHDELGAPYVDGWWNGQWLDAPSVSLTHDRHGCLAALVPVGRIGVDAERLDRLQRPELVAGSFSAYEQQALESVAGEQRGELILRTWCAKEAAAKYLGCGLQGAPERFEVLFGDDWTFATVSFAGSAEQAPAQISVALEVQGDLLISLAGAELDYQEFGVANG</sequence>
<dbReference type="GO" id="GO:0000287">
    <property type="term" value="F:magnesium ion binding"/>
    <property type="evidence" value="ECO:0007669"/>
    <property type="project" value="InterPro"/>
</dbReference>
<dbReference type="PANTHER" id="PTHR43074:SF1">
    <property type="entry name" value="BETA-KETOACYL SYNTHASE FAMILY PROTEIN-RELATED"/>
    <property type="match status" value="1"/>
</dbReference>
<evidence type="ECO:0000313" key="7">
    <source>
        <dbReference type="Proteomes" id="UP000501379"/>
    </source>
</evidence>
<dbReference type="Gene3D" id="3.10.129.110">
    <property type="entry name" value="Polyketide synthase dehydratase"/>
    <property type="match status" value="1"/>
</dbReference>
<keyword evidence="3" id="KW-0597">Phosphoprotein</keyword>
<evidence type="ECO:0000313" key="6">
    <source>
        <dbReference type="EMBL" id="QKE64158.1"/>
    </source>
</evidence>
<dbReference type="Pfam" id="PF00698">
    <property type="entry name" value="Acyl_transf_1"/>
    <property type="match status" value="1"/>
</dbReference>
<gene>
    <name evidence="6" type="ORF">HNE05_12630</name>
</gene>
<dbReference type="InterPro" id="IPR020841">
    <property type="entry name" value="PKS_Beta-ketoAc_synthase_dom"/>
</dbReference>
<keyword evidence="6" id="KW-0012">Acyltransferase</keyword>
<comment type="pathway">
    <text evidence="1">Lipid metabolism; fatty acid biosynthesis.</text>
</comment>
<dbReference type="InterPro" id="IPR037143">
    <property type="entry name" value="4-PPantetheinyl_Trfase_dom_sf"/>
</dbReference>
<dbReference type="InterPro" id="IPR016036">
    <property type="entry name" value="Malonyl_transacylase_ACP-bd"/>
</dbReference>
<dbReference type="InterPro" id="IPR018201">
    <property type="entry name" value="Ketoacyl_synth_AS"/>
</dbReference>
<dbReference type="Pfam" id="PF16197">
    <property type="entry name" value="KAsynt_C_assoc"/>
    <property type="match status" value="1"/>
</dbReference>
<dbReference type="Gene3D" id="3.30.70.250">
    <property type="entry name" value="Malonyl-CoA ACP transacylase, ACP-binding"/>
    <property type="match status" value="1"/>
</dbReference>
<dbReference type="CDD" id="cd00833">
    <property type="entry name" value="PKS"/>
    <property type="match status" value="1"/>
</dbReference>
<dbReference type="Pfam" id="PF01648">
    <property type="entry name" value="ACPS"/>
    <property type="match status" value="1"/>
</dbReference>
<dbReference type="PROSITE" id="PS00606">
    <property type="entry name" value="KS3_1"/>
    <property type="match status" value="1"/>
</dbReference>
<dbReference type="Gene3D" id="3.40.47.10">
    <property type="match status" value="1"/>
</dbReference>
<dbReference type="Proteomes" id="UP000501379">
    <property type="component" value="Chromosome"/>
</dbReference>
<dbReference type="InterPro" id="IPR008278">
    <property type="entry name" value="4-PPantetheinyl_Trfase_dom"/>
</dbReference>
<dbReference type="SUPFAM" id="SSF53901">
    <property type="entry name" value="Thiolase-like"/>
    <property type="match status" value="1"/>
</dbReference>
<dbReference type="Pfam" id="PF14765">
    <property type="entry name" value="PS-DH"/>
    <property type="match status" value="1"/>
</dbReference>
<dbReference type="GO" id="GO:0008897">
    <property type="term" value="F:holo-[acyl-carrier-protein] synthase activity"/>
    <property type="evidence" value="ECO:0007669"/>
    <property type="project" value="InterPro"/>
</dbReference>
<dbReference type="InterPro" id="IPR014030">
    <property type="entry name" value="Ketoacyl_synth_N"/>
</dbReference>
<dbReference type="Gene3D" id="3.40.366.10">
    <property type="entry name" value="Malonyl-Coenzyme A Acyl Carrier Protein, domain 2"/>
    <property type="match status" value="1"/>
</dbReference>
<evidence type="ECO:0000256" key="4">
    <source>
        <dbReference type="ARBA" id="ARBA00022679"/>
    </source>
</evidence>
<dbReference type="SUPFAM" id="SSF52151">
    <property type="entry name" value="FabD/lysophospholipase-like"/>
    <property type="match status" value="1"/>
</dbReference>
<dbReference type="InterPro" id="IPR014031">
    <property type="entry name" value="Ketoacyl_synth_C"/>
</dbReference>
<evidence type="ECO:0000259" key="5">
    <source>
        <dbReference type="PROSITE" id="PS52004"/>
    </source>
</evidence>
<keyword evidence="7" id="KW-1185">Reference proteome</keyword>
<proteinExistence type="predicted"/>
<dbReference type="Pfam" id="PF00109">
    <property type="entry name" value="ketoacyl-synt"/>
    <property type="match status" value="1"/>
</dbReference>
<keyword evidence="2" id="KW-0596">Phosphopantetheine</keyword>
<feature type="domain" description="Ketosynthase family 3 (KS3)" evidence="5">
    <location>
        <begin position="6"/>
        <end position="459"/>
    </location>
</feature>
<dbReference type="InterPro" id="IPR042104">
    <property type="entry name" value="PKS_dehydratase_sf"/>
</dbReference>
<evidence type="ECO:0000256" key="2">
    <source>
        <dbReference type="ARBA" id="ARBA00022450"/>
    </source>
</evidence>
<dbReference type="InterPro" id="IPR052568">
    <property type="entry name" value="PKS-FAS_Synthase"/>
</dbReference>
<dbReference type="SMART" id="SM00827">
    <property type="entry name" value="PKS_AT"/>
    <property type="match status" value="1"/>
</dbReference>
<dbReference type="PROSITE" id="PS52004">
    <property type="entry name" value="KS3_2"/>
    <property type="match status" value="1"/>
</dbReference>
<organism evidence="6 7">
    <name type="scientific">Aquipseudomonas campi</name>
    <dbReference type="NCBI Taxonomy" id="2731681"/>
    <lineage>
        <taxon>Bacteria</taxon>
        <taxon>Pseudomonadati</taxon>
        <taxon>Pseudomonadota</taxon>
        <taxon>Gammaproteobacteria</taxon>
        <taxon>Pseudomonadales</taxon>
        <taxon>Pseudomonadaceae</taxon>
        <taxon>Aquipseudomonas</taxon>
    </lineage>
</organism>
<reference evidence="6" key="1">
    <citation type="submission" date="2020-07" db="EMBL/GenBank/DDBJ databases">
        <title>Nitrate ammonifying Pseudomonas campi sp. nov. isolated from German agricultural grassland.</title>
        <authorList>
            <person name="Timsy T."/>
            <person name="Ulrich A."/>
            <person name="Spanner T."/>
            <person name="Foesel B."/>
            <person name="Kolb S."/>
            <person name="Horn M.A."/>
            <person name="Behrendt U."/>
        </authorList>
    </citation>
    <scope>NUCLEOTIDE SEQUENCE</scope>
    <source>
        <strain evidence="6">S1-A32-2</strain>
    </source>
</reference>
<dbReference type="Pfam" id="PF02801">
    <property type="entry name" value="Ketoacyl-synt_C"/>
    <property type="match status" value="1"/>
</dbReference>
<dbReference type="GO" id="GO:0006633">
    <property type="term" value="P:fatty acid biosynthetic process"/>
    <property type="evidence" value="ECO:0007669"/>
    <property type="project" value="UniProtKB-UniPathway"/>
</dbReference>
<dbReference type="SUPFAM" id="SSF56214">
    <property type="entry name" value="4'-phosphopantetheinyl transferase"/>
    <property type="match status" value="2"/>
</dbReference>
<dbReference type="KEGG" id="pcam:HNE05_12630"/>
<dbReference type="InterPro" id="IPR001227">
    <property type="entry name" value="Ac_transferase_dom_sf"/>
</dbReference>
<dbReference type="SMART" id="SM00825">
    <property type="entry name" value="PKS_KS"/>
    <property type="match status" value="1"/>
</dbReference>
<dbReference type="SUPFAM" id="SSF55048">
    <property type="entry name" value="Probable ACP-binding domain of malonyl-CoA ACP transacylase"/>
    <property type="match status" value="1"/>
</dbReference>
<dbReference type="Gene3D" id="3.90.470.20">
    <property type="entry name" value="4'-phosphopantetheinyl transferase domain"/>
    <property type="match status" value="2"/>
</dbReference>
<name>A0A6M8FTJ6_9GAMM</name>